<dbReference type="PANTHER" id="PTHR30354:SF11">
    <property type="entry name" value="PERMEASE"/>
    <property type="match status" value="1"/>
</dbReference>
<protein>
    <recommendedName>
        <fullName evidence="3">Gluconate permease</fullName>
    </recommendedName>
</protein>
<dbReference type="InterPro" id="IPR003474">
    <property type="entry name" value="Glcn_transporter"/>
</dbReference>
<dbReference type="GO" id="GO:0015128">
    <property type="term" value="F:gluconate transmembrane transporter activity"/>
    <property type="evidence" value="ECO:0007669"/>
    <property type="project" value="InterPro"/>
</dbReference>
<feature type="transmembrane region" description="Helical" evidence="1">
    <location>
        <begin position="55"/>
        <end position="76"/>
    </location>
</feature>
<name>A0A7G9Y1N2_9EURY</name>
<sequence length="406" mass="43803">MSSFFAFFASIVLIHVLSVRMRIHPFLSLVSSAFVYGILCGMDCPSIIAHITSGLGSIFSVLCIVIFSGVTIAEFLKRTNGIETIINDILRISKRNYSFIPIFSGYLLSIPIMCCITAYVVLNPVIEGLALKVCASEKKFLYMLAVGTVISYNLIYPSPVILVITDTLDIDPLDTLIVSIPISVLLLVISYYYMHTKIEITPEKVRSSLRSSAEAWSPILIPISLILLGLIANSQILKFLGDANVALLVGVAISLIIANRRLSADVISAALKSSSGRAGRILLDLCGAGALGSIIAHSDFSNGVLGLLGSSSVPVMLFPFLVAMCIQTAQGSRVVTAIVTAGIVKDLACMQTVFMICAGTFIFSYVSDPYFWLVKRDLSMKENLKYYTLPLALAGAVVLVCAILFL</sequence>
<feature type="transmembrane region" description="Helical" evidence="1">
    <location>
        <begin position="347"/>
        <end position="366"/>
    </location>
</feature>
<feature type="transmembrane region" description="Helical" evidence="1">
    <location>
        <begin position="386"/>
        <end position="405"/>
    </location>
</feature>
<keyword evidence="1" id="KW-0472">Membrane</keyword>
<feature type="transmembrane region" description="Helical" evidence="1">
    <location>
        <begin position="215"/>
        <end position="237"/>
    </location>
</feature>
<feature type="transmembrane region" description="Helical" evidence="1">
    <location>
        <begin position="141"/>
        <end position="164"/>
    </location>
</feature>
<dbReference type="Pfam" id="PF02447">
    <property type="entry name" value="GntP_permease"/>
    <property type="match status" value="1"/>
</dbReference>
<gene>
    <name evidence="2" type="ORF">KBJIOONF_00002</name>
</gene>
<dbReference type="GO" id="GO:0005886">
    <property type="term" value="C:plasma membrane"/>
    <property type="evidence" value="ECO:0007669"/>
    <property type="project" value="TreeGrafter"/>
</dbReference>
<dbReference type="EMBL" id="MT630685">
    <property type="protein sequence ID" value="QNO41916.1"/>
    <property type="molecule type" value="Genomic_DNA"/>
</dbReference>
<feature type="transmembrane region" description="Helical" evidence="1">
    <location>
        <begin position="304"/>
        <end position="326"/>
    </location>
</feature>
<evidence type="ECO:0008006" key="3">
    <source>
        <dbReference type="Google" id="ProtNLM"/>
    </source>
</evidence>
<accession>A0A7G9Y1N2</accession>
<feature type="transmembrane region" description="Helical" evidence="1">
    <location>
        <begin position="28"/>
        <end position="48"/>
    </location>
</feature>
<feature type="transmembrane region" description="Helical" evidence="1">
    <location>
        <begin position="176"/>
        <end position="194"/>
    </location>
</feature>
<dbReference type="AlphaFoldDB" id="A0A7G9Y1N2"/>
<keyword evidence="1" id="KW-0812">Transmembrane</keyword>
<keyword evidence="1" id="KW-1133">Transmembrane helix</keyword>
<organism evidence="2">
    <name type="scientific">Candidatus Methanogaster sp. ANME-2c ERB4</name>
    <dbReference type="NCBI Taxonomy" id="2759911"/>
    <lineage>
        <taxon>Archaea</taxon>
        <taxon>Methanobacteriati</taxon>
        <taxon>Methanobacteriota</taxon>
        <taxon>Stenosarchaea group</taxon>
        <taxon>Methanomicrobia</taxon>
        <taxon>Methanosarcinales</taxon>
        <taxon>ANME-2 cluster</taxon>
        <taxon>Candidatus Methanogasteraceae</taxon>
        <taxon>Candidatus Methanogaster</taxon>
    </lineage>
</organism>
<dbReference type="PANTHER" id="PTHR30354">
    <property type="entry name" value="GNT FAMILY GLUCONATE TRANSPORTER"/>
    <property type="match status" value="1"/>
</dbReference>
<evidence type="ECO:0000256" key="1">
    <source>
        <dbReference type="SAM" id="Phobius"/>
    </source>
</evidence>
<feature type="transmembrane region" description="Helical" evidence="1">
    <location>
        <begin position="96"/>
        <end position="121"/>
    </location>
</feature>
<proteinExistence type="predicted"/>
<feature type="transmembrane region" description="Helical" evidence="1">
    <location>
        <begin position="243"/>
        <end position="260"/>
    </location>
</feature>
<reference evidence="2" key="1">
    <citation type="submission" date="2020-06" db="EMBL/GenBank/DDBJ databases">
        <title>Unique genomic features of the anaerobic methanotrophic archaea.</title>
        <authorList>
            <person name="Chadwick G.L."/>
            <person name="Skennerton C.T."/>
            <person name="Laso-Perez R."/>
            <person name="Leu A.O."/>
            <person name="Speth D.R."/>
            <person name="Yu H."/>
            <person name="Morgan-Lang C."/>
            <person name="Hatzenpichler R."/>
            <person name="Goudeau D."/>
            <person name="Malmstrom R."/>
            <person name="Brazelton W.J."/>
            <person name="Woyke T."/>
            <person name="Hallam S.J."/>
            <person name="Tyson G.W."/>
            <person name="Wegener G."/>
            <person name="Boetius A."/>
            <person name="Orphan V."/>
        </authorList>
    </citation>
    <scope>NUCLEOTIDE SEQUENCE</scope>
</reference>
<evidence type="ECO:0000313" key="2">
    <source>
        <dbReference type="EMBL" id="QNO41916.1"/>
    </source>
</evidence>